<evidence type="ECO:0000259" key="4">
    <source>
        <dbReference type="PROSITE" id="PS01124"/>
    </source>
</evidence>
<dbReference type="Pfam" id="PF12833">
    <property type="entry name" value="HTH_18"/>
    <property type="match status" value="1"/>
</dbReference>
<dbReference type="EMBL" id="QGDQ01000013">
    <property type="protein sequence ID" value="PWJ53277.1"/>
    <property type="molecule type" value="Genomic_DNA"/>
</dbReference>
<dbReference type="GO" id="GO:0003700">
    <property type="term" value="F:DNA-binding transcription factor activity"/>
    <property type="evidence" value="ECO:0007669"/>
    <property type="project" value="InterPro"/>
</dbReference>
<dbReference type="InterPro" id="IPR046532">
    <property type="entry name" value="DUF6597"/>
</dbReference>
<comment type="caution">
    <text evidence="5">The sequence shown here is derived from an EMBL/GenBank/DDBJ whole genome shotgun (WGS) entry which is preliminary data.</text>
</comment>
<dbReference type="Pfam" id="PF20240">
    <property type="entry name" value="DUF6597"/>
    <property type="match status" value="1"/>
</dbReference>
<dbReference type="OrthoDB" id="3172070at2"/>
<dbReference type="InterPro" id="IPR018060">
    <property type="entry name" value="HTH_AraC"/>
</dbReference>
<dbReference type="InterPro" id="IPR050204">
    <property type="entry name" value="AraC_XylS_family_regulators"/>
</dbReference>
<protein>
    <submittedName>
        <fullName evidence="5">Helix-turn-helix protein</fullName>
    </submittedName>
</protein>
<keyword evidence="6" id="KW-1185">Reference proteome</keyword>
<feature type="domain" description="HTH araC/xylS-type" evidence="4">
    <location>
        <begin position="157"/>
        <end position="254"/>
    </location>
</feature>
<organism evidence="5 6">
    <name type="scientific">Quadrisphaera granulorum</name>
    <dbReference type="NCBI Taxonomy" id="317664"/>
    <lineage>
        <taxon>Bacteria</taxon>
        <taxon>Bacillati</taxon>
        <taxon>Actinomycetota</taxon>
        <taxon>Actinomycetes</taxon>
        <taxon>Kineosporiales</taxon>
        <taxon>Kineosporiaceae</taxon>
        <taxon>Quadrisphaera</taxon>
    </lineage>
</organism>
<dbReference type="SMART" id="SM00342">
    <property type="entry name" value="HTH_ARAC"/>
    <property type="match status" value="1"/>
</dbReference>
<dbReference type="Proteomes" id="UP000245469">
    <property type="component" value="Unassembled WGS sequence"/>
</dbReference>
<evidence type="ECO:0000313" key="5">
    <source>
        <dbReference type="EMBL" id="PWJ53277.1"/>
    </source>
</evidence>
<dbReference type="PANTHER" id="PTHR46796">
    <property type="entry name" value="HTH-TYPE TRANSCRIPTIONAL ACTIVATOR RHAS-RELATED"/>
    <property type="match status" value="1"/>
</dbReference>
<accession>A0A316AT35</accession>
<evidence type="ECO:0000256" key="2">
    <source>
        <dbReference type="ARBA" id="ARBA00023125"/>
    </source>
</evidence>
<proteinExistence type="predicted"/>
<keyword evidence="1" id="KW-0805">Transcription regulation</keyword>
<keyword evidence="3" id="KW-0804">Transcription</keyword>
<sequence>MSGENPIVYREERVHPTLAEWVSCVWTYERQYEIDDVEAILPDGWVELVVQLGAPYRDQQGELPACAAIGTLDHPLALTAKGLVRCWSVRFPWWGLAPFGDVGAFDGRQWAPASEVFDAGLVAGVVAAAGSAHPVDELNRVLLAHLLAWPISADAARNAGRHITNNAATLTVEQLALACAASQRTLQRDFRKTLDATPAQMIARVKFERARRLLMDETLPIARVAAEAGYVDQPHLNRAFARFAQLTPRDYRRQFQRATGQDGIVALVQD</sequence>
<evidence type="ECO:0000313" key="6">
    <source>
        <dbReference type="Proteomes" id="UP000245469"/>
    </source>
</evidence>
<name>A0A316AT35_9ACTN</name>
<evidence type="ECO:0000256" key="1">
    <source>
        <dbReference type="ARBA" id="ARBA00023015"/>
    </source>
</evidence>
<dbReference type="PROSITE" id="PS01124">
    <property type="entry name" value="HTH_ARAC_FAMILY_2"/>
    <property type="match status" value="1"/>
</dbReference>
<dbReference type="InterPro" id="IPR009057">
    <property type="entry name" value="Homeodomain-like_sf"/>
</dbReference>
<dbReference type="GO" id="GO:0043565">
    <property type="term" value="F:sequence-specific DNA binding"/>
    <property type="evidence" value="ECO:0007669"/>
    <property type="project" value="InterPro"/>
</dbReference>
<dbReference type="SUPFAM" id="SSF46689">
    <property type="entry name" value="Homeodomain-like"/>
    <property type="match status" value="1"/>
</dbReference>
<dbReference type="RefSeq" id="WP_109774639.1">
    <property type="nucleotide sequence ID" value="NZ_QGDQ01000013.1"/>
</dbReference>
<keyword evidence="2" id="KW-0238">DNA-binding</keyword>
<dbReference type="Gene3D" id="1.10.10.60">
    <property type="entry name" value="Homeodomain-like"/>
    <property type="match status" value="1"/>
</dbReference>
<dbReference type="AlphaFoldDB" id="A0A316AT35"/>
<reference evidence="5 6" key="1">
    <citation type="submission" date="2018-03" db="EMBL/GenBank/DDBJ databases">
        <title>Genomic Encyclopedia of Archaeal and Bacterial Type Strains, Phase II (KMG-II): from individual species to whole genera.</title>
        <authorList>
            <person name="Goeker M."/>
        </authorList>
    </citation>
    <scope>NUCLEOTIDE SEQUENCE [LARGE SCALE GENOMIC DNA]</scope>
    <source>
        <strain evidence="5 6">DSM 44889</strain>
    </source>
</reference>
<dbReference type="PANTHER" id="PTHR46796:SF13">
    <property type="entry name" value="HTH-TYPE TRANSCRIPTIONAL ACTIVATOR RHAS"/>
    <property type="match status" value="1"/>
</dbReference>
<evidence type="ECO:0000256" key="3">
    <source>
        <dbReference type="ARBA" id="ARBA00023163"/>
    </source>
</evidence>
<gene>
    <name evidence="5" type="ORF">BXY45_11335</name>
</gene>